<dbReference type="Proteomes" id="UP001175226">
    <property type="component" value="Unassembled WGS sequence"/>
</dbReference>
<accession>A0AA39IW93</accession>
<keyword evidence="3" id="KW-1185">Reference proteome</keyword>
<protein>
    <recommendedName>
        <fullName evidence="4">GOLD domain-containing protein</fullName>
    </recommendedName>
</protein>
<keyword evidence="1" id="KW-0732">Signal</keyword>
<comment type="caution">
    <text evidence="2">The sequence shown here is derived from an EMBL/GenBank/DDBJ whole genome shotgun (WGS) entry which is preliminary data.</text>
</comment>
<gene>
    <name evidence="2" type="ORF">EV421DRAFT_1743585</name>
</gene>
<feature type="signal peptide" evidence="1">
    <location>
        <begin position="1"/>
        <end position="17"/>
    </location>
</feature>
<evidence type="ECO:0000313" key="2">
    <source>
        <dbReference type="EMBL" id="KAK0430904.1"/>
    </source>
</evidence>
<organism evidence="2 3">
    <name type="scientific">Armillaria borealis</name>
    <dbReference type="NCBI Taxonomy" id="47425"/>
    <lineage>
        <taxon>Eukaryota</taxon>
        <taxon>Fungi</taxon>
        <taxon>Dikarya</taxon>
        <taxon>Basidiomycota</taxon>
        <taxon>Agaricomycotina</taxon>
        <taxon>Agaricomycetes</taxon>
        <taxon>Agaricomycetidae</taxon>
        <taxon>Agaricales</taxon>
        <taxon>Marasmiineae</taxon>
        <taxon>Physalacriaceae</taxon>
        <taxon>Armillaria</taxon>
    </lineage>
</organism>
<evidence type="ECO:0008006" key="4">
    <source>
        <dbReference type="Google" id="ProtNLM"/>
    </source>
</evidence>
<dbReference type="AlphaFoldDB" id="A0AA39IW93"/>
<feature type="chain" id="PRO_5041419746" description="GOLD domain-containing protein" evidence="1">
    <location>
        <begin position="18"/>
        <end position="153"/>
    </location>
</feature>
<dbReference type="EMBL" id="JAUEPT010000129">
    <property type="protein sequence ID" value="KAK0430904.1"/>
    <property type="molecule type" value="Genomic_DNA"/>
</dbReference>
<evidence type="ECO:0000256" key="1">
    <source>
        <dbReference type="SAM" id="SignalP"/>
    </source>
</evidence>
<evidence type="ECO:0000313" key="3">
    <source>
        <dbReference type="Proteomes" id="UP001175226"/>
    </source>
</evidence>
<sequence length="153" mass="17096">MLLLIVLSCINFPTSRGFRFDDYTGSVTARIPITLSWYCDAVNGDNIDFSLVMIQAQGSFQQPSFSATDGTHPDRMVDISFPVLGQYEIETKADEFTVATSRTFNVAASSSGSNMVPSSWIREFIGLFCDRLPESRPAPLRNHYRTQQMIHSA</sequence>
<reference evidence="2" key="1">
    <citation type="submission" date="2023-06" db="EMBL/GenBank/DDBJ databases">
        <authorList>
            <consortium name="Lawrence Berkeley National Laboratory"/>
            <person name="Ahrendt S."/>
            <person name="Sahu N."/>
            <person name="Indic B."/>
            <person name="Wong-Bajracharya J."/>
            <person name="Merenyi Z."/>
            <person name="Ke H.-M."/>
            <person name="Monk M."/>
            <person name="Kocsube S."/>
            <person name="Drula E."/>
            <person name="Lipzen A."/>
            <person name="Balint B."/>
            <person name="Henrissat B."/>
            <person name="Andreopoulos B."/>
            <person name="Martin F.M."/>
            <person name="Harder C.B."/>
            <person name="Rigling D."/>
            <person name="Ford K.L."/>
            <person name="Foster G.D."/>
            <person name="Pangilinan J."/>
            <person name="Papanicolaou A."/>
            <person name="Barry K."/>
            <person name="LaButti K."/>
            <person name="Viragh M."/>
            <person name="Koriabine M."/>
            <person name="Yan M."/>
            <person name="Riley R."/>
            <person name="Champramary S."/>
            <person name="Plett K.L."/>
            <person name="Tsai I.J."/>
            <person name="Slot J."/>
            <person name="Sipos G."/>
            <person name="Plett J."/>
            <person name="Nagy L.G."/>
            <person name="Grigoriev I.V."/>
        </authorList>
    </citation>
    <scope>NUCLEOTIDE SEQUENCE</scope>
    <source>
        <strain evidence="2">FPL87.14</strain>
    </source>
</reference>
<name>A0AA39IW93_9AGAR</name>
<proteinExistence type="predicted"/>